<gene>
    <name evidence="6" type="ORF">SAMN02745166_01246</name>
</gene>
<dbReference type="InterPro" id="IPR027417">
    <property type="entry name" value="P-loop_NTPase"/>
</dbReference>
<dbReference type="FunFam" id="3.40.50.300:FF:000134">
    <property type="entry name" value="Iron-enterobactin ABC transporter ATP-binding protein"/>
    <property type="match status" value="1"/>
</dbReference>
<keyword evidence="4 6" id="KW-0067">ATP-binding</keyword>
<feature type="domain" description="ABC transporter" evidence="5">
    <location>
        <begin position="29"/>
        <end position="256"/>
    </location>
</feature>
<protein>
    <submittedName>
        <fullName evidence="6">Manganese/iron transport system ATP-binding protein</fullName>
    </submittedName>
</protein>
<evidence type="ECO:0000256" key="2">
    <source>
        <dbReference type="ARBA" id="ARBA00022448"/>
    </source>
</evidence>
<dbReference type="CDD" id="cd03235">
    <property type="entry name" value="ABC_Metallic_Cations"/>
    <property type="match status" value="1"/>
</dbReference>
<accession>A0A1T4X9G7</accession>
<dbReference type="PANTHER" id="PTHR42734">
    <property type="entry name" value="METAL TRANSPORT SYSTEM ATP-BINDING PROTEIN TM_0124-RELATED"/>
    <property type="match status" value="1"/>
</dbReference>
<dbReference type="RefSeq" id="WP_078812443.1">
    <property type="nucleotide sequence ID" value="NZ_FUYE01000003.1"/>
</dbReference>
<dbReference type="EMBL" id="FUYE01000003">
    <property type="protein sequence ID" value="SKA86097.1"/>
    <property type="molecule type" value="Genomic_DNA"/>
</dbReference>
<dbReference type="InterPro" id="IPR050153">
    <property type="entry name" value="Metal_Ion_Import_ABC"/>
</dbReference>
<dbReference type="Pfam" id="PF00005">
    <property type="entry name" value="ABC_tran"/>
    <property type="match status" value="1"/>
</dbReference>
<evidence type="ECO:0000256" key="4">
    <source>
        <dbReference type="ARBA" id="ARBA00022840"/>
    </source>
</evidence>
<dbReference type="SMART" id="SM00382">
    <property type="entry name" value="AAA"/>
    <property type="match status" value="1"/>
</dbReference>
<dbReference type="Gene3D" id="3.40.50.300">
    <property type="entry name" value="P-loop containing nucleotide triphosphate hydrolases"/>
    <property type="match status" value="1"/>
</dbReference>
<evidence type="ECO:0000313" key="6">
    <source>
        <dbReference type="EMBL" id="SKA86097.1"/>
    </source>
</evidence>
<comment type="similarity">
    <text evidence="1">Belongs to the ABC transporter superfamily.</text>
</comment>
<keyword evidence="7" id="KW-1185">Reference proteome</keyword>
<dbReference type="GO" id="GO:0005524">
    <property type="term" value="F:ATP binding"/>
    <property type="evidence" value="ECO:0007669"/>
    <property type="project" value="UniProtKB-KW"/>
</dbReference>
<keyword evidence="3" id="KW-0547">Nucleotide-binding</keyword>
<dbReference type="PANTHER" id="PTHR42734:SF5">
    <property type="entry name" value="IRON TRANSPORT SYSTEM ATP-BINDING PROTEIN HI_0361-RELATED"/>
    <property type="match status" value="1"/>
</dbReference>
<organism evidence="6 7">
    <name type="scientific">Prosthecobacter debontii</name>
    <dbReference type="NCBI Taxonomy" id="48467"/>
    <lineage>
        <taxon>Bacteria</taxon>
        <taxon>Pseudomonadati</taxon>
        <taxon>Verrucomicrobiota</taxon>
        <taxon>Verrucomicrobiia</taxon>
        <taxon>Verrucomicrobiales</taxon>
        <taxon>Verrucomicrobiaceae</taxon>
        <taxon>Prosthecobacter</taxon>
    </lineage>
</organism>
<dbReference type="GO" id="GO:0016887">
    <property type="term" value="F:ATP hydrolysis activity"/>
    <property type="evidence" value="ECO:0007669"/>
    <property type="project" value="InterPro"/>
</dbReference>
<dbReference type="SUPFAM" id="SSF52540">
    <property type="entry name" value="P-loop containing nucleoside triphosphate hydrolases"/>
    <property type="match status" value="1"/>
</dbReference>
<evidence type="ECO:0000313" key="7">
    <source>
        <dbReference type="Proteomes" id="UP000190774"/>
    </source>
</evidence>
<name>A0A1T4X9G7_9BACT</name>
<dbReference type="Proteomes" id="UP000190774">
    <property type="component" value="Unassembled WGS sequence"/>
</dbReference>
<dbReference type="OrthoDB" id="9806726at2"/>
<dbReference type="PROSITE" id="PS00211">
    <property type="entry name" value="ABC_TRANSPORTER_1"/>
    <property type="match status" value="1"/>
</dbReference>
<proteinExistence type="inferred from homology"/>
<dbReference type="InterPro" id="IPR003593">
    <property type="entry name" value="AAA+_ATPase"/>
</dbReference>
<evidence type="ECO:0000256" key="1">
    <source>
        <dbReference type="ARBA" id="ARBA00005417"/>
    </source>
</evidence>
<reference evidence="7" key="1">
    <citation type="submission" date="2017-02" db="EMBL/GenBank/DDBJ databases">
        <authorList>
            <person name="Varghese N."/>
            <person name="Submissions S."/>
        </authorList>
    </citation>
    <scope>NUCLEOTIDE SEQUENCE [LARGE SCALE GENOMIC DNA]</scope>
    <source>
        <strain evidence="7">ATCC 700200</strain>
    </source>
</reference>
<dbReference type="InterPro" id="IPR017871">
    <property type="entry name" value="ABC_transporter-like_CS"/>
</dbReference>
<dbReference type="AlphaFoldDB" id="A0A1T4X9G7"/>
<dbReference type="InterPro" id="IPR003439">
    <property type="entry name" value="ABC_transporter-like_ATP-bd"/>
</dbReference>
<evidence type="ECO:0000259" key="5">
    <source>
        <dbReference type="PROSITE" id="PS50893"/>
    </source>
</evidence>
<evidence type="ECO:0000256" key="3">
    <source>
        <dbReference type="ARBA" id="ARBA00022741"/>
    </source>
</evidence>
<dbReference type="PROSITE" id="PS50893">
    <property type="entry name" value="ABC_TRANSPORTER_2"/>
    <property type="match status" value="1"/>
</dbReference>
<keyword evidence="2" id="KW-0813">Transport</keyword>
<sequence>MHAHPENSLRKEHVCWGGGGCAHSHHHRLEVQNLRVSYQEVLALDGIHFSTECGRSIALIGPNGAGKSTLLKALAGLLRTDSGSIIWRGKPLTRSSHEIAYLPQRGDVDWNFPITVRGLVEMGRYPNLGWWRKYSRHDAEIVQRALTTMNLLDLQDRQISALSGGQQQRAFIARAVAQEAHVLLLDEPFTGLDKPAQESLSRLFRELAAEGRLLIASHHDLQTVKGNFDDVLLIKKNQVAFGEVATAFTPERVAEAYGH</sequence>
<dbReference type="STRING" id="48467.SAMN02745166_01246"/>